<accession>A0A660KLZ3</accession>
<comment type="cofactor">
    <cofactor evidence="19 22">
        <name>heme b</name>
        <dbReference type="ChEBI" id="CHEBI:60344"/>
    </cofactor>
    <text evidence="19 22">Binds 1 heme b (iron(II)-protoporphyrin IX) group per subunit.</text>
</comment>
<feature type="binding site" evidence="19">
    <location>
        <position position="245"/>
    </location>
    <ligand>
        <name>Ca(2+)</name>
        <dbReference type="ChEBI" id="CHEBI:29108"/>
        <label>2</label>
    </ligand>
</feature>
<evidence type="ECO:0000256" key="13">
    <source>
        <dbReference type="ARBA" id="ARBA00023004"/>
    </source>
</evidence>
<dbReference type="EC" id="1.11.1.7" evidence="5 22"/>
<evidence type="ECO:0000256" key="3">
    <source>
        <dbReference type="ARBA" id="ARBA00004613"/>
    </source>
</evidence>
<dbReference type="PROSITE" id="PS00435">
    <property type="entry name" value="PEROXIDASE_1"/>
    <property type="match status" value="1"/>
</dbReference>
<evidence type="ECO:0000256" key="14">
    <source>
        <dbReference type="ARBA" id="ARBA00023157"/>
    </source>
</evidence>
<evidence type="ECO:0000313" key="25">
    <source>
        <dbReference type="Proteomes" id="UP000327013"/>
    </source>
</evidence>
<comment type="similarity">
    <text evidence="4">Belongs to the peroxidase family. Ascorbate peroxidase subfamily.</text>
</comment>
<feature type="binding site" evidence="19">
    <location>
        <position position="255"/>
    </location>
    <ligand>
        <name>Ca(2+)</name>
        <dbReference type="ChEBI" id="CHEBI:29108"/>
        <label>2</label>
    </ligand>
</feature>
<keyword evidence="25" id="KW-1185">Reference proteome</keyword>
<dbReference type="InterPro" id="IPR033905">
    <property type="entry name" value="Secretory_peroxidase"/>
</dbReference>
<feature type="disulfide bond" evidence="21">
    <location>
        <begin position="200"/>
        <end position="232"/>
    </location>
</feature>
<keyword evidence="16 22" id="KW-0376">Hydrogen peroxide</keyword>
<feature type="disulfide bond" evidence="21">
    <location>
        <begin position="74"/>
        <end position="79"/>
    </location>
</feature>
<keyword evidence="12 22" id="KW-0560">Oxidoreductase</keyword>
<organism evidence="24 25">
    <name type="scientific">Carpinus fangiana</name>
    <dbReference type="NCBI Taxonomy" id="176857"/>
    <lineage>
        <taxon>Eukaryota</taxon>
        <taxon>Viridiplantae</taxon>
        <taxon>Streptophyta</taxon>
        <taxon>Embryophyta</taxon>
        <taxon>Tracheophyta</taxon>
        <taxon>Spermatophyta</taxon>
        <taxon>Magnoliopsida</taxon>
        <taxon>eudicotyledons</taxon>
        <taxon>Gunneridae</taxon>
        <taxon>Pentapetalae</taxon>
        <taxon>rosids</taxon>
        <taxon>fabids</taxon>
        <taxon>Fagales</taxon>
        <taxon>Betulaceae</taxon>
        <taxon>Carpinus</taxon>
    </lineage>
</organism>
<comment type="function">
    <text evidence="2">Removal of H(2)O(2), oxidation of toxic reductants, biosynthesis and degradation of lignin, suberization, auxin catabolism, response to environmental stresses such as wounding, pathogen attack and oxidative stress. These functions might be dependent on each isozyme/isoform in each plant tissue.</text>
</comment>
<keyword evidence="8 22" id="KW-0349">Heme</keyword>
<evidence type="ECO:0000256" key="8">
    <source>
        <dbReference type="ARBA" id="ARBA00022617"/>
    </source>
</evidence>
<feature type="site" description="Transition state stabilizer" evidence="20">
    <location>
        <position position="68"/>
    </location>
</feature>
<feature type="active site" description="Proton acceptor" evidence="17">
    <location>
        <position position="72"/>
    </location>
</feature>
<evidence type="ECO:0000256" key="12">
    <source>
        <dbReference type="ARBA" id="ARBA00023002"/>
    </source>
</evidence>
<feature type="binding site" evidence="19">
    <location>
        <position position="91"/>
    </location>
    <ligand>
        <name>Ca(2+)</name>
        <dbReference type="ChEBI" id="CHEBI:29108"/>
        <label>1</label>
    </ligand>
</feature>
<dbReference type="PROSITE" id="PS50873">
    <property type="entry name" value="PEROXIDASE_4"/>
    <property type="match status" value="1"/>
</dbReference>
<dbReference type="GO" id="GO:0046872">
    <property type="term" value="F:metal ion binding"/>
    <property type="evidence" value="ECO:0007669"/>
    <property type="project" value="UniProtKB-UniRule"/>
</dbReference>
<dbReference type="SUPFAM" id="SSF48113">
    <property type="entry name" value="Heme-dependent peroxidases"/>
    <property type="match status" value="1"/>
</dbReference>
<dbReference type="PROSITE" id="PS00436">
    <property type="entry name" value="PEROXIDASE_2"/>
    <property type="match status" value="1"/>
</dbReference>
<dbReference type="InterPro" id="IPR019794">
    <property type="entry name" value="Peroxidases_AS"/>
</dbReference>
<evidence type="ECO:0000256" key="19">
    <source>
        <dbReference type="PIRSR" id="PIRSR600823-3"/>
    </source>
</evidence>
<dbReference type="Gene3D" id="1.10.420.10">
    <property type="entry name" value="Peroxidase, domain 2"/>
    <property type="match status" value="1"/>
</dbReference>
<evidence type="ECO:0000256" key="16">
    <source>
        <dbReference type="ARBA" id="ARBA00023324"/>
    </source>
</evidence>
<evidence type="ECO:0000256" key="18">
    <source>
        <dbReference type="PIRSR" id="PIRSR600823-2"/>
    </source>
</evidence>
<proteinExistence type="inferred from homology"/>
<evidence type="ECO:0000256" key="1">
    <source>
        <dbReference type="ARBA" id="ARBA00000189"/>
    </source>
</evidence>
<evidence type="ECO:0000256" key="20">
    <source>
        <dbReference type="PIRSR" id="PIRSR600823-4"/>
    </source>
</evidence>
<evidence type="ECO:0000256" key="11">
    <source>
        <dbReference type="ARBA" id="ARBA00022837"/>
    </source>
</evidence>
<feature type="binding site" evidence="19">
    <location>
        <position position="80"/>
    </location>
    <ligand>
        <name>Ca(2+)</name>
        <dbReference type="ChEBI" id="CHEBI:29108"/>
        <label>1</label>
    </ligand>
</feature>
<keyword evidence="11 19" id="KW-0106">Calcium</keyword>
<evidence type="ECO:0000256" key="9">
    <source>
        <dbReference type="ARBA" id="ARBA00022723"/>
    </source>
</evidence>
<evidence type="ECO:0000256" key="21">
    <source>
        <dbReference type="PIRSR" id="PIRSR600823-5"/>
    </source>
</evidence>
<dbReference type="GO" id="GO:0006979">
    <property type="term" value="P:response to oxidative stress"/>
    <property type="evidence" value="ECO:0007669"/>
    <property type="project" value="UniProtKB-UniRule"/>
</dbReference>
<evidence type="ECO:0000256" key="10">
    <source>
        <dbReference type="ARBA" id="ARBA00022729"/>
    </source>
</evidence>
<keyword evidence="9 19" id="KW-0479">Metal-binding</keyword>
<dbReference type="InterPro" id="IPR010255">
    <property type="entry name" value="Haem_peroxidase_sf"/>
</dbReference>
<keyword evidence="6 22" id="KW-0964">Secreted</keyword>
<dbReference type="FunFam" id="1.10.420.10:FF:000007">
    <property type="entry name" value="Peroxidase"/>
    <property type="match status" value="1"/>
</dbReference>
<feature type="binding site" evidence="19">
    <location>
        <position position="73"/>
    </location>
    <ligand>
        <name>Ca(2+)</name>
        <dbReference type="ChEBI" id="CHEBI:29108"/>
        <label>1</label>
    </ligand>
</feature>
<keyword evidence="10 22" id="KW-0732">Signal</keyword>
<dbReference type="Gene3D" id="1.10.520.10">
    <property type="match status" value="1"/>
</dbReference>
<feature type="binding site" evidence="19">
    <location>
        <position position="76"/>
    </location>
    <ligand>
        <name>Ca(2+)</name>
        <dbReference type="ChEBI" id="CHEBI:29108"/>
        <label>1</label>
    </ligand>
</feature>
<keyword evidence="13 19" id="KW-0408">Iron</keyword>
<comment type="cofactor">
    <cofactor evidence="19 22">
        <name>Ca(2+)</name>
        <dbReference type="ChEBI" id="CHEBI:29108"/>
    </cofactor>
    <text evidence="19 22">Binds 2 calcium ions per subunit.</text>
</comment>
<feature type="chain" id="PRO_5025078554" description="Peroxidase" evidence="22">
    <location>
        <begin position="25"/>
        <end position="330"/>
    </location>
</feature>
<dbReference type="OrthoDB" id="2113341at2759"/>
<protein>
    <recommendedName>
        <fullName evidence="5 22">Peroxidase</fullName>
        <ecNumber evidence="5 22">1.11.1.7</ecNumber>
    </recommendedName>
</protein>
<gene>
    <name evidence="24" type="ORF">FH972_010002</name>
</gene>
<feature type="binding site" evidence="19">
    <location>
        <position position="82"/>
    </location>
    <ligand>
        <name>Ca(2+)</name>
        <dbReference type="ChEBI" id="CHEBI:29108"/>
        <label>1</label>
    </ligand>
</feature>
<dbReference type="Pfam" id="PF00141">
    <property type="entry name" value="peroxidase"/>
    <property type="match status" value="1"/>
</dbReference>
<feature type="disulfide bond" evidence="21">
    <location>
        <begin position="123"/>
        <end position="322"/>
    </location>
</feature>
<feature type="disulfide bond" evidence="21">
    <location>
        <begin position="39"/>
        <end position="117"/>
    </location>
</feature>
<evidence type="ECO:0000256" key="6">
    <source>
        <dbReference type="ARBA" id="ARBA00022525"/>
    </source>
</evidence>
<evidence type="ECO:0000256" key="7">
    <source>
        <dbReference type="ARBA" id="ARBA00022559"/>
    </source>
</evidence>
<evidence type="ECO:0000256" key="4">
    <source>
        <dbReference type="ARBA" id="ARBA00006873"/>
    </source>
</evidence>
<feature type="binding site" evidence="19">
    <location>
        <position position="78"/>
    </location>
    <ligand>
        <name>Ca(2+)</name>
        <dbReference type="ChEBI" id="CHEBI:29108"/>
        <label>1</label>
    </ligand>
</feature>
<dbReference type="InterPro" id="IPR002016">
    <property type="entry name" value="Haem_peroxidase"/>
</dbReference>
<comment type="similarity">
    <text evidence="22">Belongs to the peroxidase family. Classical plant (class III) peroxidase subfamily.</text>
</comment>
<feature type="binding site" description="axial binding residue" evidence="19">
    <location>
        <position position="193"/>
    </location>
    <ligand>
        <name>heme b</name>
        <dbReference type="ChEBI" id="CHEBI:60344"/>
    </ligand>
    <ligandPart>
        <name>Fe</name>
        <dbReference type="ChEBI" id="CHEBI:18248"/>
    </ligandPart>
</feature>
<feature type="binding site" evidence="19">
    <location>
        <position position="194"/>
    </location>
    <ligand>
        <name>Ca(2+)</name>
        <dbReference type="ChEBI" id="CHEBI:29108"/>
        <label>2</label>
    </ligand>
</feature>
<dbReference type="CDD" id="cd00693">
    <property type="entry name" value="secretory_peroxidase"/>
    <property type="match status" value="1"/>
</dbReference>
<comment type="catalytic activity">
    <reaction evidence="1 22">
        <text>2 a phenolic donor + H2O2 = 2 a phenolic radical donor + 2 H2O</text>
        <dbReference type="Rhea" id="RHEA:56136"/>
        <dbReference type="ChEBI" id="CHEBI:15377"/>
        <dbReference type="ChEBI" id="CHEBI:16240"/>
        <dbReference type="ChEBI" id="CHEBI:139520"/>
        <dbReference type="ChEBI" id="CHEBI:139521"/>
        <dbReference type="EC" id="1.11.1.7"/>
    </reaction>
</comment>
<feature type="binding site" evidence="18">
    <location>
        <position position="163"/>
    </location>
    <ligand>
        <name>substrate</name>
    </ligand>
</feature>
<dbReference type="PANTHER" id="PTHR31517:SF59">
    <property type="entry name" value="PEROXIDASE"/>
    <property type="match status" value="1"/>
</dbReference>
<dbReference type="GO" id="GO:0020037">
    <property type="term" value="F:heme binding"/>
    <property type="evidence" value="ECO:0007669"/>
    <property type="project" value="UniProtKB-UniRule"/>
</dbReference>
<dbReference type="AlphaFoldDB" id="A0A660KLZ3"/>
<dbReference type="Proteomes" id="UP000327013">
    <property type="component" value="Chromosome 4"/>
</dbReference>
<evidence type="ECO:0000256" key="15">
    <source>
        <dbReference type="ARBA" id="ARBA00023180"/>
    </source>
</evidence>
<dbReference type="FunFam" id="1.10.520.10:FF:000006">
    <property type="entry name" value="Peroxidase"/>
    <property type="match status" value="1"/>
</dbReference>
<dbReference type="InterPro" id="IPR019793">
    <property type="entry name" value="Peroxidases_heam-ligand_BS"/>
</dbReference>
<evidence type="ECO:0000256" key="17">
    <source>
        <dbReference type="PIRSR" id="PIRSR600823-1"/>
    </source>
</evidence>
<dbReference type="GO" id="GO:0005576">
    <property type="term" value="C:extracellular region"/>
    <property type="evidence" value="ECO:0007669"/>
    <property type="project" value="UniProtKB-SubCell"/>
</dbReference>
<dbReference type="PRINTS" id="PR00461">
    <property type="entry name" value="PLPEROXIDASE"/>
</dbReference>
<keyword evidence="14 21" id="KW-1015">Disulfide bond</keyword>
<dbReference type="EMBL" id="CM017324">
    <property type="protein sequence ID" value="KAE8037413.1"/>
    <property type="molecule type" value="Genomic_DNA"/>
</dbReference>
<evidence type="ECO:0000256" key="22">
    <source>
        <dbReference type="RuleBase" id="RU362060"/>
    </source>
</evidence>
<dbReference type="PRINTS" id="PR00458">
    <property type="entry name" value="PEROXIDASE"/>
</dbReference>
<dbReference type="PANTHER" id="PTHR31517">
    <property type="match status" value="1"/>
</dbReference>
<evidence type="ECO:0000259" key="23">
    <source>
        <dbReference type="PROSITE" id="PS50873"/>
    </source>
</evidence>
<dbReference type="InterPro" id="IPR000823">
    <property type="entry name" value="Peroxidase_pln"/>
</dbReference>
<comment type="subcellular location">
    <subcellularLocation>
        <location evidence="3 22">Secreted</location>
    </subcellularLocation>
</comment>
<evidence type="ECO:0000256" key="5">
    <source>
        <dbReference type="ARBA" id="ARBA00012313"/>
    </source>
</evidence>
<dbReference type="GO" id="GO:0140825">
    <property type="term" value="F:lactoperoxidase activity"/>
    <property type="evidence" value="ECO:0007669"/>
    <property type="project" value="UniProtKB-EC"/>
</dbReference>
<evidence type="ECO:0000256" key="2">
    <source>
        <dbReference type="ARBA" id="ARBA00002322"/>
    </source>
</evidence>
<sequence>MKMSPKVLALALTIIFVSFTGGQCYGEGELQIGFYKGKCGFLNVETIVASVVRAKFFRDPTIAAALIRMQFHDCFVNGCDASILLDGSSSEKTAPPNLSVRGYDVIDAVKDQVEKLCPGVVSCADIISMATRDVIFLSGGGRYNVQTGRRDGFVSLASNVDLPRPTLSVADSIAAFARKGLSDTDMVYLLGGHTVGVAHCSIFQDRLYNFQNTGRPDPTMDSWLVKSLRIRCPQNSTGSSVVNLDQNPLSSSIVDNSFYRQILAHRGVLQIDQELALDPLTSSTVSAIARGFDFSSRFGEAMVKLGAVEVLTGTAGEIRKSCGAINSPKF</sequence>
<feature type="domain" description="Plant heme peroxidase family profile" evidence="23">
    <location>
        <begin position="29"/>
        <end position="326"/>
    </location>
</feature>
<dbReference type="GO" id="GO:0042744">
    <property type="term" value="P:hydrogen peroxide catabolic process"/>
    <property type="evidence" value="ECO:0007669"/>
    <property type="project" value="UniProtKB-KW"/>
</dbReference>
<keyword evidence="15" id="KW-0325">Glycoprotein</keyword>
<feature type="signal peptide" evidence="22">
    <location>
        <begin position="1"/>
        <end position="24"/>
    </location>
</feature>
<reference evidence="24 25" key="1">
    <citation type="submission" date="2019-06" db="EMBL/GenBank/DDBJ databases">
        <title>A chromosomal-level reference genome of Carpinus fangiana (Coryloideae, Betulaceae).</title>
        <authorList>
            <person name="Yang X."/>
            <person name="Wang Z."/>
            <person name="Zhang L."/>
            <person name="Hao G."/>
            <person name="Liu J."/>
            <person name="Yang Y."/>
        </authorList>
    </citation>
    <scope>NUCLEOTIDE SEQUENCE [LARGE SCALE GENOMIC DNA]</scope>
    <source>
        <strain evidence="24">Cfa_2016G</strain>
        <tissue evidence="24">Leaf</tissue>
    </source>
</reference>
<name>A0A660KLZ3_9ROSI</name>
<evidence type="ECO:0000313" key="24">
    <source>
        <dbReference type="EMBL" id="KAE8037413.1"/>
    </source>
</evidence>
<keyword evidence="7 22" id="KW-0575">Peroxidase</keyword>